<evidence type="ECO:0000256" key="4">
    <source>
        <dbReference type="ARBA" id="ARBA00022989"/>
    </source>
</evidence>
<gene>
    <name evidence="7" type="ORF">FCM35_KLT01131</name>
</gene>
<evidence type="ECO:0000313" key="7">
    <source>
        <dbReference type="EMBL" id="KAF3333440.1"/>
    </source>
</evidence>
<accession>A0A833QTC2</accession>
<evidence type="ECO:0000256" key="3">
    <source>
        <dbReference type="ARBA" id="ARBA00022692"/>
    </source>
</evidence>
<comment type="similarity">
    <text evidence="2">Belongs to the tetraspanin (TM4SF) family.</text>
</comment>
<dbReference type="GO" id="GO:0016020">
    <property type="term" value="C:membrane"/>
    <property type="evidence" value="ECO:0007669"/>
    <property type="project" value="UniProtKB-SubCell"/>
</dbReference>
<dbReference type="EMBL" id="SWLB01000010">
    <property type="protein sequence ID" value="KAF3333440.1"/>
    <property type="molecule type" value="Genomic_DNA"/>
</dbReference>
<name>A0A833QTC2_9POAL</name>
<evidence type="ECO:0000313" key="8">
    <source>
        <dbReference type="Proteomes" id="UP000623129"/>
    </source>
</evidence>
<dbReference type="PRINTS" id="PR00259">
    <property type="entry name" value="TMFOUR"/>
</dbReference>
<proteinExistence type="inferred from homology"/>
<feature type="transmembrane region" description="Helical" evidence="6">
    <location>
        <begin position="43"/>
        <end position="65"/>
    </location>
</feature>
<keyword evidence="8" id="KW-1185">Reference proteome</keyword>
<keyword evidence="4 6" id="KW-1133">Transmembrane helix</keyword>
<keyword evidence="5 6" id="KW-0472">Membrane</keyword>
<comment type="subcellular location">
    <subcellularLocation>
        <location evidence="1">Membrane</location>
        <topology evidence="1">Multi-pass membrane protein</topology>
    </subcellularLocation>
</comment>
<comment type="caution">
    <text evidence="7">The sequence shown here is derived from an EMBL/GenBank/DDBJ whole genome shotgun (WGS) entry which is preliminary data.</text>
</comment>
<evidence type="ECO:0000256" key="2">
    <source>
        <dbReference type="ARBA" id="ARBA00006840"/>
    </source>
</evidence>
<dbReference type="OrthoDB" id="664300at2759"/>
<protein>
    <submittedName>
        <fullName evidence="7">Tetraspanin-2</fullName>
    </submittedName>
</protein>
<dbReference type="PANTHER" id="PTHR32191">
    <property type="entry name" value="TETRASPANIN-8-RELATED"/>
    <property type="match status" value="1"/>
</dbReference>
<feature type="transmembrane region" description="Helical" evidence="6">
    <location>
        <begin position="71"/>
        <end position="95"/>
    </location>
</feature>
<dbReference type="Proteomes" id="UP000623129">
    <property type="component" value="Unassembled WGS sequence"/>
</dbReference>
<dbReference type="Pfam" id="PF00335">
    <property type="entry name" value="Tetraspanin"/>
    <property type="match status" value="1"/>
</dbReference>
<dbReference type="GO" id="GO:0009734">
    <property type="term" value="P:auxin-activated signaling pathway"/>
    <property type="evidence" value="ECO:0007669"/>
    <property type="project" value="InterPro"/>
</dbReference>
<dbReference type="InterPro" id="IPR044991">
    <property type="entry name" value="TET_plant"/>
</dbReference>
<sequence>MSLSNNITAILNFFSLLCSIPIIGAGIWLATKPDNQCLHLARWPLIILGLLILLVSLAGFVGAFWNHQCLLAIYLFAMAALIVILIIFLVFAFVVTRSNGVVEVPGRAYKEYYISGFSGWLRHYVGDGGNWERIQVCLSESSVCEKLSRGQAYFTADQFFQTQLTPLQAIITVLKYLFPCKFVNRLWIPIPVHQFRNFNLLSRYCIASCSSQWHL</sequence>
<reference evidence="7" key="1">
    <citation type="submission" date="2020-01" db="EMBL/GenBank/DDBJ databases">
        <title>Genome sequence of Kobresia littledalei, the first chromosome-level genome in the family Cyperaceae.</title>
        <authorList>
            <person name="Qu G."/>
        </authorList>
    </citation>
    <scope>NUCLEOTIDE SEQUENCE</scope>
    <source>
        <strain evidence="7">C.B.Clarke</strain>
        <tissue evidence="7">Leaf</tissue>
    </source>
</reference>
<evidence type="ECO:0000256" key="5">
    <source>
        <dbReference type="ARBA" id="ARBA00023136"/>
    </source>
</evidence>
<organism evidence="7 8">
    <name type="scientific">Carex littledalei</name>
    <dbReference type="NCBI Taxonomy" id="544730"/>
    <lineage>
        <taxon>Eukaryota</taxon>
        <taxon>Viridiplantae</taxon>
        <taxon>Streptophyta</taxon>
        <taxon>Embryophyta</taxon>
        <taxon>Tracheophyta</taxon>
        <taxon>Spermatophyta</taxon>
        <taxon>Magnoliopsida</taxon>
        <taxon>Liliopsida</taxon>
        <taxon>Poales</taxon>
        <taxon>Cyperaceae</taxon>
        <taxon>Cyperoideae</taxon>
        <taxon>Cariceae</taxon>
        <taxon>Carex</taxon>
        <taxon>Carex subgen. Euthyceras</taxon>
    </lineage>
</organism>
<dbReference type="AlphaFoldDB" id="A0A833QTC2"/>
<feature type="transmembrane region" description="Helical" evidence="6">
    <location>
        <begin position="6"/>
        <end position="31"/>
    </location>
</feature>
<keyword evidence="3 6" id="KW-0812">Transmembrane</keyword>
<evidence type="ECO:0000256" key="1">
    <source>
        <dbReference type="ARBA" id="ARBA00004141"/>
    </source>
</evidence>
<evidence type="ECO:0000256" key="6">
    <source>
        <dbReference type="SAM" id="Phobius"/>
    </source>
</evidence>
<dbReference type="InterPro" id="IPR018499">
    <property type="entry name" value="Tetraspanin/Peripherin"/>
</dbReference>